<dbReference type="InterPro" id="IPR015943">
    <property type="entry name" value="WD40/YVTN_repeat-like_dom_sf"/>
</dbReference>
<dbReference type="FunFam" id="2.130.10.10:FF:000509">
    <property type="entry name" value="U3 small nucleolar RNA-interacting protein"/>
    <property type="match status" value="1"/>
</dbReference>
<dbReference type="Pfam" id="PF13847">
    <property type="entry name" value="Methyltransf_31"/>
    <property type="match status" value="1"/>
</dbReference>
<evidence type="ECO:0000256" key="7">
    <source>
        <dbReference type="SAM" id="Phobius"/>
    </source>
</evidence>
<comment type="subcellular location">
    <subcellularLocation>
        <location evidence="1">Nucleus</location>
    </subcellularLocation>
</comment>
<dbReference type="SUPFAM" id="SSF53335">
    <property type="entry name" value="S-adenosyl-L-methionine-dependent methyltransferases"/>
    <property type="match status" value="1"/>
</dbReference>
<evidence type="ECO:0000256" key="2">
    <source>
        <dbReference type="ARBA" id="ARBA00022574"/>
    </source>
</evidence>
<dbReference type="InterPro" id="IPR020472">
    <property type="entry name" value="WD40_PAC1"/>
</dbReference>
<dbReference type="Gene3D" id="2.130.10.10">
    <property type="entry name" value="YVTN repeat-like/Quinoprotein amine dehydrogenase"/>
    <property type="match status" value="1"/>
</dbReference>
<accession>A0A836K342</accession>
<dbReference type="InterPro" id="IPR019775">
    <property type="entry name" value="WD40_repeat_CS"/>
</dbReference>
<feature type="non-terminal residue" evidence="9">
    <location>
        <position position="906"/>
    </location>
</feature>
<dbReference type="SMART" id="SM00320">
    <property type="entry name" value="WD40"/>
    <property type="match status" value="7"/>
</dbReference>
<evidence type="ECO:0000256" key="3">
    <source>
        <dbReference type="ARBA" id="ARBA00022737"/>
    </source>
</evidence>
<dbReference type="CDD" id="cd00200">
    <property type="entry name" value="WD40"/>
    <property type="match status" value="1"/>
</dbReference>
<dbReference type="PROSITE" id="PS00678">
    <property type="entry name" value="WD_REPEATS_1"/>
    <property type="match status" value="1"/>
</dbReference>
<dbReference type="AlphaFoldDB" id="A0A836K342"/>
<keyword evidence="7" id="KW-1133">Transmembrane helix</keyword>
<organism evidence="9 10">
    <name type="scientific">Acromyrmex charruanus</name>
    <dbReference type="NCBI Taxonomy" id="2715315"/>
    <lineage>
        <taxon>Eukaryota</taxon>
        <taxon>Metazoa</taxon>
        <taxon>Ecdysozoa</taxon>
        <taxon>Arthropoda</taxon>
        <taxon>Hexapoda</taxon>
        <taxon>Insecta</taxon>
        <taxon>Pterygota</taxon>
        <taxon>Neoptera</taxon>
        <taxon>Endopterygota</taxon>
        <taxon>Hymenoptera</taxon>
        <taxon>Apocrita</taxon>
        <taxon>Aculeata</taxon>
        <taxon>Formicoidea</taxon>
        <taxon>Formicidae</taxon>
        <taxon>Myrmicinae</taxon>
        <taxon>Acromyrmex</taxon>
    </lineage>
</organism>
<evidence type="ECO:0000256" key="6">
    <source>
        <dbReference type="SAM" id="MobiDB-lite"/>
    </source>
</evidence>
<reference evidence="9" key="1">
    <citation type="submission" date="2020-03" db="EMBL/GenBank/DDBJ databases">
        <title>Relaxed selection underlies rapid genomic changes in the transitions from sociality to social parasitism in ants.</title>
        <authorList>
            <person name="Bi X."/>
        </authorList>
    </citation>
    <scope>NUCLEOTIDE SEQUENCE</scope>
    <source>
        <strain evidence="9">BGI-DK2014a</strain>
        <tissue evidence="9">Whole body</tissue>
    </source>
</reference>
<evidence type="ECO:0000256" key="4">
    <source>
        <dbReference type="ARBA" id="ARBA00023242"/>
    </source>
</evidence>
<protein>
    <submittedName>
        <fullName evidence="9">U3IP2 protein</fullName>
    </submittedName>
</protein>
<sequence length="906" mass="102573">MEDKIENKMEKKMGSEIYLAIYSMADLCLVPVETLVAFFTIKYCDSPISIKLVPSKQDLTEQAYMIDLTDFVYEIVNEMPYYASSFELPIVIVNEDSCMAGLCTVLRHIVKNMNSSLLNDKTMLLGFKDSCLMACSEASVWTKFCEVDLISTLKSLNTKVLENSELPVNLARFEYHMSQPLRVHNLYKYIASKKFDTVDITECDKTGMPIHKYADSGCITLADLIIFVCMHILLNMFPSQISKLIPLTIQWYDRMLDDFRIRRCTKYLPSQSHNSNVQYTLPVVVNESLYKSDYKRYKPKNRIFTRQEDIERSLQLIEDMNISMQLDVEPFGIEVNLNWSDIPFEATPAGGSLPAARLRRKQDQLQNLCKPVLKLAKAGDIIVDFCSGAGHLGILIAYLLPRCTVILLENKEESLNRAKKRVERMKLTNVKFCQCNLNYFKGDFDIGTSLHACGLSTDLAIQCCIRKNAIFSKLKKLKKSEFDDNESIASTDEEFAEENLRNEAQSETEEEEETAQEKRLRLAKKYLQEIEEEEKDRAEFEEGAVAQRLREEYLEEKGRLKKNVAIYYTGHNHLITLRCKEHKASITCICLSSDGSILYTGSKDGSLVKWSVKEKTKLKAIRGNRGKKNPGMKSIRCLAISTDGRFLVVGESGCKDIKVFSGDILNHIKDLKGHRGLVSGLVFRKNTHTLYSASEDKSVKVWNLDDMAYVESLFGHQNAITSIDALSRERAITSGGYDGTIRIWKVVEESQLIFNSNNAGNSIDVVKLINEENFFTGGDDGQLCVWGCLKKKPLCSMPQAHGLDETNGQPMWISSIATLLNTDLVASGSWNGTIKLWHCSENFKSLNLLFEVKLTGFINALAFTPDGNHLIAGVGKEHKNGSWWQISEARNSIVIIPLVHKQKTNK</sequence>
<dbReference type="InterPro" id="IPR025714">
    <property type="entry name" value="Methyltranfer_dom"/>
</dbReference>
<feature type="repeat" description="WD" evidence="5">
    <location>
        <begin position="713"/>
        <end position="754"/>
    </location>
</feature>
<dbReference type="GO" id="GO:0034511">
    <property type="term" value="F:U3 snoRNA binding"/>
    <property type="evidence" value="ECO:0007669"/>
    <property type="project" value="InterPro"/>
</dbReference>
<feature type="region of interest" description="Disordered" evidence="6">
    <location>
        <begin position="492"/>
        <end position="516"/>
    </location>
</feature>
<comment type="caution">
    <text evidence="9">The sequence shown here is derived from an EMBL/GenBank/DDBJ whole genome shotgun (WGS) entry which is preliminary data.</text>
</comment>
<dbReference type="InterPro" id="IPR001680">
    <property type="entry name" value="WD40_rpt"/>
</dbReference>
<keyword evidence="10" id="KW-1185">Reference proteome</keyword>
<dbReference type="FunFam" id="3.40.50.150:FF:000725">
    <property type="entry name" value="Glutathione S-transferase, C-terminal domain-containing"/>
    <property type="match status" value="1"/>
</dbReference>
<keyword evidence="3" id="KW-0677">Repeat</keyword>
<evidence type="ECO:0000256" key="5">
    <source>
        <dbReference type="PROSITE-ProRule" id="PRU00221"/>
    </source>
</evidence>
<dbReference type="InterPro" id="IPR039241">
    <property type="entry name" value="Rrp9-like"/>
</dbReference>
<dbReference type="InterPro" id="IPR036322">
    <property type="entry name" value="WD40_repeat_dom_sf"/>
</dbReference>
<gene>
    <name evidence="9" type="primary">Rrp9</name>
    <name evidence="9" type="ORF">G6Z76_0006046</name>
</gene>
<dbReference type="SUPFAM" id="SSF50978">
    <property type="entry name" value="WD40 repeat-like"/>
    <property type="match status" value="1"/>
</dbReference>
<keyword evidence="4" id="KW-0539">Nucleus</keyword>
<evidence type="ECO:0000256" key="1">
    <source>
        <dbReference type="ARBA" id="ARBA00004123"/>
    </source>
</evidence>
<feature type="repeat" description="WD" evidence="5">
    <location>
        <begin position="579"/>
        <end position="620"/>
    </location>
</feature>
<evidence type="ECO:0000259" key="8">
    <source>
        <dbReference type="Pfam" id="PF13847"/>
    </source>
</evidence>
<keyword evidence="2 5" id="KW-0853">WD repeat</keyword>
<dbReference type="PANTHER" id="PTHR19865:SF0">
    <property type="entry name" value="U3 SMALL NUCLEOLAR RNA-INTERACTING PROTEIN 2"/>
    <property type="match status" value="1"/>
</dbReference>
<dbReference type="PROSITE" id="PS50082">
    <property type="entry name" value="WD_REPEATS_2"/>
    <property type="match status" value="3"/>
</dbReference>
<keyword evidence="7" id="KW-0472">Membrane</keyword>
<dbReference type="PANTHER" id="PTHR19865">
    <property type="entry name" value="U3 SMALL NUCLEOLAR RNA INTERACTING PROTEIN 2"/>
    <property type="match status" value="1"/>
</dbReference>
<evidence type="ECO:0000313" key="9">
    <source>
        <dbReference type="EMBL" id="KAG5341141.1"/>
    </source>
</evidence>
<dbReference type="PRINTS" id="PR00320">
    <property type="entry name" value="GPROTEINBRPT"/>
</dbReference>
<dbReference type="Pfam" id="PF00400">
    <property type="entry name" value="WD40"/>
    <property type="match status" value="4"/>
</dbReference>
<feature type="transmembrane region" description="Helical" evidence="7">
    <location>
        <begin position="20"/>
        <end position="41"/>
    </location>
</feature>
<evidence type="ECO:0000313" key="10">
    <source>
        <dbReference type="Proteomes" id="UP000669903"/>
    </source>
</evidence>
<dbReference type="Gene3D" id="3.40.50.150">
    <property type="entry name" value="Vaccinia Virus protein VP39"/>
    <property type="match status" value="1"/>
</dbReference>
<dbReference type="InterPro" id="IPR029063">
    <property type="entry name" value="SAM-dependent_MTases_sf"/>
</dbReference>
<dbReference type="Proteomes" id="UP000669903">
    <property type="component" value="Unassembled WGS sequence"/>
</dbReference>
<name>A0A836K342_9HYME</name>
<dbReference type="EMBL" id="JAANIC010003323">
    <property type="protein sequence ID" value="KAG5341141.1"/>
    <property type="molecule type" value="Genomic_DNA"/>
</dbReference>
<proteinExistence type="predicted"/>
<feature type="repeat" description="WD" evidence="5">
    <location>
        <begin position="671"/>
        <end position="712"/>
    </location>
</feature>
<keyword evidence="7" id="KW-0812">Transmembrane</keyword>
<dbReference type="PROSITE" id="PS50294">
    <property type="entry name" value="WD_REPEATS_REGION"/>
    <property type="match status" value="3"/>
</dbReference>
<feature type="domain" description="Methyltransferase" evidence="8">
    <location>
        <begin position="378"/>
        <end position="509"/>
    </location>
</feature>
<dbReference type="GO" id="GO:0032040">
    <property type="term" value="C:small-subunit processome"/>
    <property type="evidence" value="ECO:0007669"/>
    <property type="project" value="TreeGrafter"/>
</dbReference>
<feature type="non-terminal residue" evidence="9">
    <location>
        <position position="1"/>
    </location>
</feature>